<organism evidence="2 3">
    <name type="scientific">Pigmentiphaga soli</name>
    <dbReference type="NCBI Taxonomy" id="1007095"/>
    <lineage>
        <taxon>Bacteria</taxon>
        <taxon>Pseudomonadati</taxon>
        <taxon>Pseudomonadota</taxon>
        <taxon>Betaproteobacteria</taxon>
        <taxon>Burkholderiales</taxon>
        <taxon>Alcaligenaceae</taxon>
        <taxon>Pigmentiphaga</taxon>
    </lineage>
</organism>
<feature type="domain" description="FAS1-like dehydratase" evidence="1">
    <location>
        <begin position="12"/>
        <end position="163"/>
    </location>
</feature>
<accession>A0ABP8HPG1</accession>
<gene>
    <name evidence="2" type="ORF">GCM10023144_43330</name>
</gene>
<proteinExistence type="predicted"/>
<dbReference type="EMBL" id="BAABFO010000031">
    <property type="protein sequence ID" value="GAA4341972.1"/>
    <property type="molecule type" value="Genomic_DNA"/>
</dbReference>
<sequence length="172" mass="18923">MATLTQELLDFVGMESPAIEAPEPVEAGAVRRYAQAIMDEDPIFAPGSDTAPFGAPVAPPLFPTHMFRRPFGTPDPLTEHAGDPDFDAAVGSSIRGLPELPIRGKTRLNGGSEVEFFRYARHGERVRMKSRYADMTQRESGKGPMVLVVVETDYLAPSDELLMRVRSTAIYR</sequence>
<keyword evidence="3" id="KW-1185">Reference proteome</keyword>
<evidence type="ECO:0000259" key="1">
    <source>
        <dbReference type="Pfam" id="PF13452"/>
    </source>
</evidence>
<dbReference type="Pfam" id="PF13452">
    <property type="entry name" value="FAS1_DH_region"/>
    <property type="match status" value="1"/>
</dbReference>
<dbReference type="Proteomes" id="UP001501671">
    <property type="component" value="Unassembled WGS sequence"/>
</dbReference>
<evidence type="ECO:0000313" key="2">
    <source>
        <dbReference type="EMBL" id="GAA4341972.1"/>
    </source>
</evidence>
<dbReference type="Gene3D" id="3.10.129.10">
    <property type="entry name" value="Hotdog Thioesterase"/>
    <property type="match status" value="1"/>
</dbReference>
<dbReference type="SUPFAM" id="SSF54637">
    <property type="entry name" value="Thioesterase/thiol ester dehydrase-isomerase"/>
    <property type="match status" value="1"/>
</dbReference>
<evidence type="ECO:0000313" key="3">
    <source>
        <dbReference type="Proteomes" id="UP001501671"/>
    </source>
</evidence>
<dbReference type="InterPro" id="IPR039569">
    <property type="entry name" value="FAS1-like_DH_region"/>
</dbReference>
<dbReference type="InterPro" id="IPR029069">
    <property type="entry name" value="HotDog_dom_sf"/>
</dbReference>
<dbReference type="RefSeq" id="WP_345252017.1">
    <property type="nucleotide sequence ID" value="NZ_BAABFO010000031.1"/>
</dbReference>
<protein>
    <recommendedName>
        <fullName evidence="1">FAS1-like dehydratase domain-containing protein</fullName>
    </recommendedName>
</protein>
<name>A0ABP8HPG1_9BURK</name>
<reference evidence="3" key="1">
    <citation type="journal article" date="2019" name="Int. J. Syst. Evol. Microbiol.">
        <title>The Global Catalogue of Microorganisms (GCM) 10K type strain sequencing project: providing services to taxonomists for standard genome sequencing and annotation.</title>
        <authorList>
            <consortium name="The Broad Institute Genomics Platform"/>
            <consortium name="The Broad Institute Genome Sequencing Center for Infectious Disease"/>
            <person name="Wu L."/>
            <person name="Ma J."/>
        </authorList>
    </citation>
    <scope>NUCLEOTIDE SEQUENCE [LARGE SCALE GENOMIC DNA]</scope>
    <source>
        <strain evidence="3">JCM 17666</strain>
    </source>
</reference>
<comment type="caution">
    <text evidence="2">The sequence shown here is derived from an EMBL/GenBank/DDBJ whole genome shotgun (WGS) entry which is preliminary data.</text>
</comment>